<feature type="compositionally biased region" description="Basic and acidic residues" evidence="2">
    <location>
        <begin position="448"/>
        <end position="467"/>
    </location>
</feature>
<evidence type="ECO:0000259" key="4">
    <source>
        <dbReference type="Pfam" id="PF03816"/>
    </source>
</evidence>
<feature type="transmembrane region" description="Helical" evidence="3">
    <location>
        <begin position="53"/>
        <end position="73"/>
    </location>
</feature>
<evidence type="ECO:0000256" key="2">
    <source>
        <dbReference type="SAM" id="MobiDB-lite"/>
    </source>
</evidence>
<dbReference type="NCBIfam" id="TIGR00350">
    <property type="entry name" value="lytR_cpsA_psr"/>
    <property type="match status" value="1"/>
</dbReference>
<accession>A0A4Y4DS91</accession>
<comment type="similarity">
    <text evidence="1">Belongs to the LytR/CpsA/Psr (LCP) family.</text>
</comment>
<feature type="transmembrane region" description="Helical" evidence="3">
    <location>
        <begin position="88"/>
        <end position="113"/>
    </location>
</feature>
<feature type="region of interest" description="Disordered" evidence="2">
    <location>
        <begin position="1"/>
        <end position="20"/>
    </location>
</feature>
<reference evidence="5 6" key="1">
    <citation type="submission" date="2019-06" db="EMBL/GenBank/DDBJ databases">
        <title>Whole genome shotgun sequence of Glutamicibacter uratoxydans NBRC 15515.</title>
        <authorList>
            <person name="Hosoyama A."/>
            <person name="Uohara A."/>
            <person name="Ohji S."/>
            <person name="Ichikawa N."/>
        </authorList>
    </citation>
    <scope>NUCLEOTIDE SEQUENCE [LARGE SCALE GENOMIC DNA]</scope>
    <source>
        <strain evidence="5 6">NBRC 15515</strain>
    </source>
</reference>
<evidence type="ECO:0000256" key="3">
    <source>
        <dbReference type="SAM" id="Phobius"/>
    </source>
</evidence>
<dbReference type="AlphaFoldDB" id="A0A4Y4DS91"/>
<comment type="caution">
    <text evidence="5">The sequence shown here is derived from an EMBL/GenBank/DDBJ whole genome shotgun (WGS) entry which is preliminary data.</text>
</comment>
<keyword evidence="3" id="KW-1133">Transmembrane helix</keyword>
<dbReference type="RefSeq" id="WP_141365154.1">
    <property type="nucleotide sequence ID" value="NZ_BAAAJL010000006.1"/>
</dbReference>
<dbReference type="Pfam" id="PF03816">
    <property type="entry name" value="LytR_cpsA_psr"/>
    <property type="match status" value="1"/>
</dbReference>
<proteinExistence type="inferred from homology"/>
<evidence type="ECO:0000313" key="6">
    <source>
        <dbReference type="Proteomes" id="UP000316612"/>
    </source>
</evidence>
<feature type="domain" description="Cell envelope-related transcriptional attenuator" evidence="4">
    <location>
        <begin position="190"/>
        <end position="369"/>
    </location>
</feature>
<feature type="region of interest" description="Disordered" evidence="2">
    <location>
        <begin position="444"/>
        <end position="512"/>
    </location>
</feature>
<keyword evidence="3" id="KW-0812">Transmembrane</keyword>
<dbReference type="InterPro" id="IPR004474">
    <property type="entry name" value="LytR_CpsA_psr"/>
</dbReference>
<name>A0A4Y4DS91_GLUUR</name>
<dbReference type="PANTHER" id="PTHR33392:SF6">
    <property type="entry name" value="POLYISOPRENYL-TEICHOIC ACID--PEPTIDOGLYCAN TEICHOIC ACID TRANSFERASE TAGU"/>
    <property type="match status" value="1"/>
</dbReference>
<evidence type="ECO:0000313" key="5">
    <source>
        <dbReference type="EMBL" id="GED06774.1"/>
    </source>
</evidence>
<keyword evidence="6" id="KW-1185">Reference proteome</keyword>
<dbReference type="Proteomes" id="UP000316612">
    <property type="component" value="Unassembled WGS sequence"/>
</dbReference>
<gene>
    <name evidence="5" type="ORF">AUR04nite_23060</name>
</gene>
<sequence length="544" mass="59129">MGSATHRAPSPLRNPETISSPQRSKRALILVLMTIFFPGSAQLIAGNRKLGRIAVSVTMLCWLAVIGLVVIYFTNRSIILGWVAHPNFQLFLIIVLGTLAVLWLIMFINTLVIIKPKMLAPGMRVIVTVFTLAAVVATSGVFIYGASLLNTGRQTIEKVFEAGPAFDPVDGRYNIAVFGADSGSNRDGVRTDSVALMSVDAKTGKTLLISMPRNFQGARFAPGSPMTKAWPDGYNCGNECLFNAIYRDAVDNHADLFPKSVKNVGAQAAMDALEGTTGLKVQGYVMVDMAGFSTFVDALGGVTINSGGWVPYNAKKWEGTNVRTHWFAPGTQTFNGKQALWFARSRDFTDDYHRIKRQQCLQQAIIKQATPQTILTNFTNIMSAGEQLVETNIPASQLSSFVAVAEKVSSQPFARLTLGAPDFPRSFSTYPEFDKIQERIQSIIEKQSAPKKEKKQEESKKSEDPAKSTEAAESSTAPATESAEETDDASDINNAPKLSNGDSSEFLQPDGSPITEEYLVQLEINGYTSRIAAIAANNDECSVP</sequence>
<feature type="compositionally biased region" description="Polar residues" evidence="2">
    <location>
        <begin position="492"/>
        <end position="506"/>
    </location>
</feature>
<dbReference type="PANTHER" id="PTHR33392">
    <property type="entry name" value="POLYISOPRENYL-TEICHOIC ACID--PEPTIDOGLYCAN TEICHOIC ACID TRANSFERASE TAGU"/>
    <property type="match status" value="1"/>
</dbReference>
<protein>
    <recommendedName>
        <fullName evidence="4">Cell envelope-related transcriptional attenuator domain-containing protein</fullName>
    </recommendedName>
</protein>
<keyword evidence="3" id="KW-0472">Membrane</keyword>
<feature type="transmembrane region" description="Helical" evidence="3">
    <location>
        <begin position="27"/>
        <end position="46"/>
    </location>
</feature>
<dbReference type="InterPro" id="IPR050922">
    <property type="entry name" value="LytR/CpsA/Psr_CW_biosynth"/>
</dbReference>
<dbReference type="EMBL" id="BJNY01000012">
    <property type="protein sequence ID" value="GED06774.1"/>
    <property type="molecule type" value="Genomic_DNA"/>
</dbReference>
<feature type="compositionally biased region" description="Low complexity" evidence="2">
    <location>
        <begin position="468"/>
        <end position="481"/>
    </location>
</feature>
<dbReference type="OrthoDB" id="3573673at2"/>
<evidence type="ECO:0000256" key="1">
    <source>
        <dbReference type="ARBA" id="ARBA00006068"/>
    </source>
</evidence>
<dbReference type="Gene3D" id="3.40.630.190">
    <property type="entry name" value="LCP protein"/>
    <property type="match status" value="1"/>
</dbReference>
<organism evidence="5 6">
    <name type="scientific">Glutamicibacter uratoxydans</name>
    <name type="common">Arthrobacter uratoxydans</name>
    <dbReference type="NCBI Taxonomy" id="43667"/>
    <lineage>
        <taxon>Bacteria</taxon>
        <taxon>Bacillati</taxon>
        <taxon>Actinomycetota</taxon>
        <taxon>Actinomycetes</taxon>
        <taxon>Micrococcales</taxon>
        <taxon>Micrococcaceae</taxon>
        <taxon>Glutamicibacter</taxon>
    </lineage>
</organism>
<feature type="transmembrane region" description="Helical" evidence="3">
    <location>
        <begin position="125"/>
        <end position="146"/>
    </location>
</feature>